<sequence length="243" mass="27163">MALTREFSASLRQLDIACRTIPKQAAHLSMFIREPTWPGDASKPSSAERLPAGLKATVFSRVIVGLSINRSLAELGGSAIRVTCQKITGFSAAHHGLNWGKWNCHLHLKRDHRERLKILIQDAYVVVDGYRLGVMEQHGFGRNAMFEEIRRHGRGRGIIHVRENRYGRNAVEGGSKLAMLAAVFPWASAKSWAQTSPPHLCFPTLTFAQVPRDLLSRYMLSFVAPRPEVSIALVDILARNRSF</sequence>
<dbReference type="KEGG" id="bor:COCMIDRAFT_29758"/>
<dbReference type="SUPFAM" id="SSF89796">
    <property type="entry name" value="CoA-transferase family III (CaiB/BaiF)"/>
    <property type="match status" value="1"/>
</dbReference>
<keyword evidence="3" id="KW-1185">Reference proteome</keyword>
<dbReference type="Proteomes" id="UP000054032">
    <property type="component" value="Unassembled WGS sequence"/>
</dbReference>
<dbReference type="eggNOG" id="KOG3957">
    <property type="taxonomic scope" value="Eukaryota"/>
</dbReference>
<dbReference type="PANTHER" id="PTHR48229">
    <property type="entry name" value="CAIB/BAIF FAMILY ENZYME (AFU_ORTHOLOGUE AFUA_1G05360)-RELATED"/>
    <property type="match status" value="1"/>
</dbReference>
<dbReference type="HOGENOM" id="CLU_1142426_0_0_1"/>
<evidence type="ECO:0000313" key="2">
    <source>
        <dbReference type="EMBL" id="EUC41472.1"/>
    </source>
</evidence>
<comment type="similarity">
    <text evidence="1">Belongs to the CoA-transferase III family.</text>
</comment>
<name>W6YPZ8_COCMI</name>
<dbReference type="InterPro" id="IPR023606">
    <property type="entry name" value="CoA-Trfase_III_dom_1_sf"/>
</dbReference>
<reference evidence="2 3" key="1">
    <citation type="journal article" date="2013" name="PLoS Genet.">
        <title>Comparative genome structure, secondary metabolite, and effector coding capacity across Cochliobolus pathogens.</title>
        <authorList>
            <person name="Condon B.J."/>
            <person name="Leng Y."/>
            <person name="Wu D."/>
            <person name="Bushley K.E."/>
            <person name="Ohm R.A."/>
            <person name="Otillar R."/>
            <person name="Martin J."/>
            <person name="Schackwitz W."/>
            <person name="Grimwood J."/>
            <person name="MohdZainudin N."/>
            <person name="Xue C."/>
            <person name="Wang R."/>
            <person name="Manning V.A."/>
            <person name="Dhillon B."/>
            <person name="Tu Z.J."/>
            <person name="Steffenson B.J."/>
            <person name="Salamov A."/>
            <person name="Sun H."/>
            <person name="Lowry S."/>
            <person name="LaButti K."/>
            <person name="Han J."/>
            <person name="Copeland A."/>
            <person name="Lindquist E."/>
            <person name="Barry K."/>
            <person name="Schmutz J."/>
            <person name="Baker S.E."/>
            <person name="Ciuffetti L.M."/>
            <person name="Grigoriev I.V."/>
            <person name="Zhong S."/>
            <person name="Turgeon B.G."/>
        </authorList>
    </citation>
    <scope>NUCLEOTIDE SEQUENCE [LARGE SCALE GENOMIC DNA]</scope>
    <source>
        <strain evidence="2 3">ATCC 44560</strain>
    </source>
</reference>
<dbReference type="GO" id="GO:0003824">
    <property type="term" value="F:catalytic activity"/>
    <property type="evidence" value="ECO:0007669"/>
    <property type="project" value="InterPro"/>
</dbReference>
<dbReference type="InterPro" id="IPR003673">
    <property type="entry name" value="CoA-Trfase_fam_III"/>
</dbReference>
<protein>
    <submittedName>
        <fullName evidence="2">Uncharacterized protein</fullName>
    </submittedName>
</protein>
<dbReference type="RefSeq" id="XP_007692003.1">
    <property type="nucleotide sequence ID" value="XM_007693813.1"/>
</dbReference>
<organism evidence="2 3">
    <name type="scientific">Bipolaris oryzae ATCC 44560</name>
    <dbReference type="NCBI Taxonomy" id="930090"/>
    <lineage>
        <taxon>Eukaryota</taxon>
        <taxon>Fungi</taxon>
        <taxon>Dikarya</taxon>
        <taxon>Ascomycota</taxon>
        <taxon>Pezizomycotina</taxon>
        <taxon>Dothideomycetes</taxon>
        <taxon>Pleosporomycetidae</taxon>
        <taxon>Pleosporales</taxon>
        <taxon>Pleosporineae</taxon>
        <taxon>Pleosporaceae</taxon>
        <taxon>Bipolaris</taxon>
    </lineage>
</organism>
<proteinExistence type="inferred from homology"/>
<dbReference type="PANTHER" id="PTHR48229:SF2">
    <property type="entry name" value="CAIB_BAIF FAMILY PROTEIN"/>
    <property type="match status" value="1"/>
</dbReference>
<dbReference type="InterPro" id="IPR052985">
    <property type="entry name" value="CoA-trans_III_biosynth/detox"/>
</dbReference>
<gene>
    <name evidence="2" type="ORF">COCMIDRAFT_29758</name>
</gene>
<dbReference type="GeneID" id="19121563"/>
<dbReference type="Gene3D" id="3.40.50.10540">
    <property type="entry name" value="Crotonobetainyl-coa:carnitine coa-transferase, domain 1"/>
    <property type="match status" value="1"/>
</dbReference>
<dbReference type="EMBL" id="KI964101">
    <property type="protein sequence ID" value="EUC41472.1"/>
    <property type="molecule type" value="Genomic_DNA"/>
</dbReference>
<evidence type="ECO:0000313" key="3">
    <source>
        <dbReference type="Proteomes" id="UP000054032"/>
    </source>
</evidence>
<dbReference type="Pfam" id="PF02515">
    <property type="entry name" value="CoA_transf_3"/>
    <property type="match status" value="1"/>
</dbReference>
<evidence type="ECO:0000256" key="1">
    <source>
        <dbReference type="ARBA" id="ARBA00008383"/>
    </source>
</evidence>
<accession>W6YPZ8</accession>
<dbReference type="AlphaFoldDB" id="W6YPZ8"/>